<dbReference type="InterPro" id="IPR008023">
    <property type="entry name" value="DUF748"/>
</dbReference>
<dbReference type="KEGG" id="rmai:MACH21_23400"/>
<evidence type="ECO:0000256" key="2">
    <source>
        <dbReference type="SAM" id="MobiDB-lite"/>
    </source>
</evidence>
<accession>A0AA48HAZ5</accession>
<organism evidence="3 4">
    <name type="scientific">Roseicyclus marinus</name>
    <dbReference type="NCBI Taxonomy" id="2161673"/>
    <lineage>
        <taxon>Bacteria</taxon>
        <taxon>Pseudomonadati</taxon>
        <taxon>Pseudomonadota</taxon>
        <taxon>Alphaproteobacteria</taxon>
        <taxon>Rhodobacterales</taxon>
        <taxon>Roseobacteraceae</taxon>
        <taxon>Roseicyclus</taxon>
    </lineage>
</organism>
<dbReference type="Pfam" id="PF05359">
    <property type="entry name" value="DUF748"/>
    <property type="match status" value="1"/>
</dbReference>
<evidence type="ECO:0000256" key="1">
    <source>
        <dbReference type="SAM" id="Coils"/>
    </source>
</evidence>
<gene>
    <name evidence="3" type="primary">amsA</name>
    <name evidence="3" type="ORF">MACH21_23400</name>
</gene>
<keyword evidence="1" id="KW-0175">Coiled coil</keyword>
<feature type="compositionally biased region" description="Low complexity" evidence="2">
    <location>
        <begin position="136"/>
        <end position="154"/>
    </location>
</feature>
<dbReference type="PANTHER" id="PTHR30441:SF4">
    <property type="entry name" value="PROTEIN ASMA"/>
    <property type="match status" value="1"/>
</dbReference>
<sequence length="694" mass="71421">MRWVFRAFGGLVVVAVLMFGALFAVPADRIASVAADRLSQTLGREVRLSGEVRPTLWPYLGVRAEGLRVGNPDWAGDAPLIAAEALSLRVPWSAALAGEVRIEEITLIAPEITLVRAADGRVSWSFDAAGVPEGVAPSSSTAEPAPGTTTTPTADAERVLAVTAAEISGGRFTYLDQGSGDRLSIDDLDARLSLPAEGAATIAGSATVNGTALDLDARIGDPRRLSGGGISAITAALDWAGGAARFDGQAGLHPSFAGDLDIDATDLGPLLAILGAAMPDLPQGYGRDRLAFSGEVTLTAEGSLHLRGGALGLDDTALALDLDVTPGADRPMVRGAISGARLALPDAGGAAPAPASGGGATASGSGTSGAGAAAASASGWSRAPIDVSGLFAVDAELVLAVERLEGAGVTLGPARLRAGLNAGRLVLDIERIGTYGGVLAGQFVVNGRGGLSVRTDLILADVDLNPLLADLAGYDRLEGRGSLGLQVLGVGNDMATLMSSLEGEGDFALGTGAIRGLDLAGMIRNFDPSFRGEGARTVYDGVSANVTFSQGVMSNDDLRLDAPWGEVTGAGRVNIGAQTLDYRLTPAVLRAEAGAALRVPILITGSWADPSIRPDLEFLAEQELAEEAARLEAEARARLDAEAARLEEEARNRINEALGTQFDATTTEEAARDELERRLREEAEQQLLRLLGRN</sequence>
<dbReference type="EMBL" id="AP027266">
    <property type="protein sequence ID" value="BDW86163.1"/>
    <property type="molecule type" value="Genomic_DNA"/>
</dbReference>
<feature type="coiled-coil region" evidence="1">
    <location>
        <begin position="629"/>
        <end position="685"/>
    </location>
</feature>
<reference evidence="3 4" key="1">
    <citation type="submission" date="2023-01" db="EMBL/GenBank/DDBJ databases">
        <title>Complete genome sequence of Roseicyclus marinus strain Dej080120_10.</title>
        <authorList>
            <person name="Ueki S."/>
            <person name="Maruyama F."/>
        </authorList>
    </citation>
    <scope>NUCLEOTIDE SEQUENCE [LARGE SCALE GENOMIC DNA]</scope>
    <source>
        <strain evidence="3 4">Dej080120_10</strain>
    </source>
</reference>
<proteinExistence type="predicted"/>
<evidence type="ECO:0000313" key="3">
    <source>
        <dbReference type="EMBL" id="BDW86163.1"/>
    </source>
</evidence>
<dbReference type="GO" id="GO:0090313">
    <property type="term" value="P:regulation of protein targeting to membrane"/>
    <property type="evidence" value="ECO:0007669"/>
    <property type="project" value="TreeGrafter"/>
</dbReference>
<dbReference type="AlphaFoldDB" id="A0AA48HAZ5"/>
<dbReference type="PANTHER" id="PTHR30441">
    <property type="entry name" value="DUF748 DOMAIN-CONTAINING PROTEIN"/>
    <property type="match status" value="1"/>
</dbReference>
<protein>
    <submittedName>
        <fullName evidence="3">Cell envelope biogenesis protein AsmA</fullName>
    </submittedName>
</protein>
<keyword evidence="4" id="KW-1185">Reference proteome</keyword>
<name>A0AA48HAZ5_9RHOB</name>
<dbReference type="InterPro" id="IPR052894">
    <property type="entry name" value="AsmA-related"/>
</dbReference>
<evidence type="ECO:0000313" key="4">
    <source>
        <dbReference type="Proteomes" id="UP001337723"/>
    </source>
</evidence>
<feature type="region of interest" description="Disordered" evidence="2">
    <location>
        <begin position="133"/>
        <end position="154"/>
    </location>
</feature>
<dbReference type="GO" id="GO:0005886">
    <property type="term" value="C:plasma membrane"/>
    <property type="evidence" value="ECO:0007669"/>
    <property type="project" value="TreeGrafter"/>
</dbReference>
<dbReference type="Proteomes" id="UP001337723">
    <property type="component" value="Chromosome"/>
</dbReference>